<organism evidence="2 3">
    <name type="scientific">Bacillus yapensis</name>
    <dbReference type="NCBI Taxonomy" id="2492960"/>
    <lineage>
        <taxon>Bacteria</taxon>
        <taxon>Bacillati</taxon>
        <taxon>Bacillota</taxon>
        <taxon>Bacilli</taxon>
        <taxon>Bacillales</taxon>
        <taxon>Bacillaceae</taxon>
        <taxon>Bacillus</taxon>
    </lineage>
</organism>
<dbReference type="AlphaFoldDB" id="A0A431VY87"/>
<dbReference type="EMBL" id="RXNT01000016">
    <property type="protein sequence ID" value="RTR28168.1"/>
    <property type="molecule type" value="Genomic_DNA"/>
</dbReference>
<name>A0A431VY87_9BACI</name>
<comment type="caution">
    <text evidence="2">The sequence shown here is derived from an EMBL/GenBank/DDBJ whole genome shotgun (WGS) entry which is preliminary data.</text>
</comment>
<accession>A0A431VY87</accession>
<evidence type="ECO:0000313" key="2">
    <source>
        <dbReference type="EMBL" id="RTR28168.1"/>
    </source>
</evidence>
<keyword evidence="3" id="KW-1185">Reference proteome</keyword>
<keyword evidence="1" id="KW-0812">Transmembrane</keyword>
<dbReference type="Gene3D" id="2.130.10.10">
    <property type="entry name" value="YVTN repeat-like/Quinoprotein amine dehydrogenase"/>
    <property type="match status" value="1"/>
</dbReference>
<keyword evidence="1" id="KW-0472">Membrane</keyword>
<gene>
    <name evidence="2" type="ORF">EKG37_17870</name>
</gene>
<evidence type="ECO:0000256" key="1">
    <source>
        <dbReference type="SAM" id="Phobius"/>
    </source>
</evidence>
<protein>
    <submittedName>
        <fullName evidence="2">Uncharacterized protein</fullName>
    </submittedName>
</protein>
<sequence>MMKKVGTIMIGVFIIIAIIYISTRKEGPLAYIPNADDGTISVVDTDRDEVVRTIKVGSQH</sequence>
<evidence type="ECO:0000313" key="3">
    <source>
        <dbReference type="Proteomes" id="UP000271374"/>
    </source>
</evidence>
<proteinExistence type="predicted"/>
<dbReference type="InterPro" id="IPR015943">
    <property type="entry name" value="WD40/YVTN_repeat-like_dom_sf"/>
</dbReference>
<dbReference type="RefSeq" id="WP_126410172.1">
    <property type="nucleotide sequence ID" value="NZ_RXNT01000016.1"/>
</dbReference>
<dbReference type="InterPro" id="IPR011045">
    <property type="entry name" value="N2O_reductase_N"/>
</dbReference>
<feature type="transmembrane region" description="Helical" evidence="1">
    <location>
        <begin position="6"/>
        <end position="23"/>
    </location>
</feature>
<dbReference type="SUPFAM" id="SSF50974">
    <property type="entry name" value="Nitrous oxide reductase, N-terminal domain"/>
    <property type="match status" value="1"/>
</dbReference>
<dbReference type="Proteomes" id="UP000271374">
    <property type="component" value="Unassembled WGS sequence"/>
</dbReference>
<reference evidence="2 3" key="1">
    <citation type="submission" date="2018-12" db="EMBL/GenBank/DDBJ databases">
        <title>Bacillus yapensis draft genome sequence.</title>
        <authorList>
            <person name="Yu L."/>
            <person name="Xu X."/>
            <person name="Tang X."/>
        </authorList>
    </citation>
    <scope>NUCLEOTIDE SEQUENCE [LARGE SCALE GENOMIC DNA]</scope>
    <source>
        <strain evidence="2 3">XXST-01</strain>
    </source>
</reference>
<keyword evidence="1" id="KW-1133">Transmembrane helix</keyword>